<gene>
    <name evidence="2" type="ORF">LTRI10_LOCUS46600</name>
</gene>
<evidence type="ECO:0000313" key="3">
    <source>
        <dbReference type="Proteomes" id="UP001497516"/>
    </source>
</evidence>
<keyword evidence="3" id="KW-1185">Reference proteome</keyword>
<dbReference type="Proteomes" id="UP001497516">
    <property type="component" value="Chromosome 8"/>
</dbReference>
<accession>A0AAV2G8U8</accession>
<name>A0AAV2G8U8_9ROSI</name>
<reference evidence="2 3" key="1">
    <citation type="submission" date="2024-04" db="EMBL/GenBank/DDBJ databases">
        <authorList>
            <person name="Fracassetti M."/>
        </authorList>
    </citation>
    <scope>NUCLEOTIDE SEQUENCE [LARGE SCALE GENOMIC DNA]</scope>
</reference>
<dbReference type="AlphaFoldDB" id="A0AAV2G8U8"/>
<dbReference type="EMBL" id="OZ034821">
    <property type="protein sequence ID" value="CAL1406906.1"/>
    <property type="molecule type" value="Genomic_DNA"/>
</dbReference>
<evidence type="ECO:0000313" key="2">
    <source>
        <dbReference type="EMBL" id="CAL1406906.1"/>
    </source>
</evidence>
<feature type="region of interest" description="Disordered" evidence="1">
    <location>
        <begin position="67"/>
        <end position="92"/>
    </location>
</feature>
<organism evidence="2 3">
    <name type="scientific">Linum trigynum</name>
    <dbReference type="NCBI Taxonomy" id="586398"/>
    <lineage>
        <taxon>Eukaryota</taxon>
        <taxon>Viridiplantae</taxon>
        <taxon>Streptophyta</taxon>
        <taxon>Embryophyta</taxon>
        <taxon>Tracheophyta</taxon>
        <taxon>Spermatophyta</taxon>
        <taxon>Magnoliopsida</taxon>
        <taxon>eudicotyledons</taxon>
        <taxon>Gunneridae</taxon>
        <taxon>Pentapetalae</taxon>
        <taxon>rosids</taxon>
        <taxon>fabids</taxon>
        <taxon>Malpighiales</taxon>
        <taxon>Linaceae</taxon>
        <taxon>Linum</taxon>
    </lineage>
</organism>
<proteinExistence type="predicted"/>
<sequence length="92" mass="10074">MVRVQNLASLELDPATSQARAKSRTTPAASPFVINIRDLSCIMVMNHGKRTANCRVKLPTAKHKEKLPVQTKKQAGPVKIKKQAAGGWLDVK</sequence>
<evidence type="ECO:0000256" key="1">
    <source>
        <dbReference type="SAM" id="MobiDB-lite"/>
    </source>
</evidence>
<protein>
    <submittedName>
        <fullName evidence="2">Uncharacterized protein</fullName>
    </submittedName>
</protein>